<accession>A0AAU9VEN7</accession>
<evidence type="ECO:0000313" key="6">
    <source>
        <dbReference type="EMBL" id="CAH2760836.1"/>
    </source>
</evidence>
<dbReference type="InterPro" id="IPR036390">
    <property type="entry name" value="WH_DNA-bd_sf"/>
</dbReference>
<dbReference type="PROSITE" id="PS50995">
    <property type="entry name" value="HTH_MARR_2"/>
    <property type="match status" value="1"/>
</dbReference>
<organism evidence="5 8">
    <name type="scientific">Erysipelothrix amsterdamensis</name>
    <dbReference type="NCBI Taxonomy" id="2929157"/>
    <lineage>
        <taxon>Bacteria</taxon>
        <taxon>Bacillati</taxon>
        <taxon>Bacillota</taxon>
        <taxon>Erysipelotrichia</taxon>
        <taxon>Erysipelotrichales</taxon>
        <taxon>Erysipelotrichaceae</taxon>
        <taxon>Erysipelothrix</taxon>
    </lineage>
</organism>
<evidence type="ECO:0000256" key="3">
    <source>
        <dbReference type="ARBA" id="ARBA00023163"/>
    </source>
</evidence>
<dbReference type="GO" id="GO:0003700">
    <property type="term" value="F:DNA-binding transcription factor activity"/>
    <property type="evidence" value="ECO:0007669"/>
    <property type="project" value="InterPro"/>
</dbReference>
<dbReference type="Proteomes" id="UP001154111">
    <property type="component" value="Chromosome"/>
</dbReference>
<dbReference type="EMBL" id="OW659496">
    <property type="protein sequence ID" value="CAH2760836.1"/>
    <property type="molecule type" value="Genomic_DNA"/>
</dbReference>
<dbReference type="PANTHER" id="PTHR42756">
    <property type="entry name" value="TRANSCRIPTIONAL REGULATOR, MARR"/>
    <property type="match status" value="1"/>
</dbReference>
<dbReference type="InterPro" id="IPR000835">
    <property type="entry name" value="HTH_MarR-typ"/>
</dbReference>
<reference evidence="5" key="1">
    <citation type="submission" date="2022-04" db="EMBL/GenBank/DDBJ databases">
        <authorList>
            <person name="Forde T."/>
        </authorList>
    </citation>
    <scope>NUCLEOTIDE SEQUENCE</scope>
    <source>
        <strain evidence="5">A18Y016a</strain>
        <strain evidence="6">A18Y020d</strain>
    </source>
</reference>
<dbReference type="Pfam" id="PF12802">
    <property type="entry name" value="MarR_2"/>
    <property type="match status" value="1"/>
</dbReference>
<evidence type="ECO:0000313" key="8">
    <source>
        <dbReference type="Proteomes" id="UP001154111"/>
    </source>
</evidence>
<keyword evidence="7" id="KW-1185">Reference proteome</keyword>
<dbReference type="SMART" id="SM00347">
    <property type="entry name" value="HTH_MARR"/>
    <property type="match status" value="1"/>
</dbReference>
<dbReference type="PANTHER" id="PTHR42756:SF1">
    <property type="entry name" value="TRANSCRIPTIONAL REPRESSOR OF EMRAB OPERON"/>
    <property type="match status" value="1"/>
</dbReference>
<keyword evidence="1" id="KW-0805">Transcription regulation</keyword>
<sequence length="137" mass="15959">MTDLKTLTILFRTHQNILEQVKESIKDFEINVNEFQALEALYHKGKLTTQALCDTVLVPGSSMTYVVDQLEKKGLVVRLKDENDRRINYVMLSPKGLKDIEIIYNKHYEVMRKRFDKLTSEEEVTLQNLLKKIGKEG</sequence>
<dbReference type="AlphaFoldDB" id="A0AAU9VEN7"/>
<evidence type="ECO:0000256" key="1">
    <source>
        <dbReference type="ARBA" id="ARBA00023015"/>
    </source>
</evidence>
<evidence type="ECO:0000259" key="4">
    <source>
        <dbReference type="PROSITE" id="PS50995"/>
    </source>
</evidence>
<dbReference type="GO" id="GO:0003677">
    <property type="term" value="F:DNA binding"/>
    <property type="evidence" value="ECO:0007669"/>
    <property type="project" value="UniProtKB-KW"/>
</dbReference>
<dbReference type="PROSITE" id="PS01117">
    <property type="entry name" value="HTH_MARR_1"/>
    <property type="match status" value="1"/>
</dbReference>
<dbReference type="Proteomes" id="UP001154095">
    <property type="component" value="Chromosome"/>
</dbReference>
<dbReference type="RefSeq" id="WP_123172013.1">
    <property type="nucleotide sequence ID" value="NZ_OW659477.1"/>
</dbReference>
<protein>
    <submittedName>
        <fullName evidence="5">MarR family transcriptional regulator</fullName>
    </submittedName>
</protein>
<keyword evidence="2" id="KW-0238">DNA-binding</keyword>
<gene>
    <name evidence="5" type="primary">mhqR</name>
    <name evidence="5" type="ORF">ERYAMS2_00388</name>
    <name evidence="6" type="ORF">ERYAMS_00098</name>
</gene>
<feature type="domain" description="HTH marR-type" evidence="4">
    <location>
        <begin position="1"/>
        <end position="135"/>
    </location>
</feature>
<dbReference type="InterPro" id="IPR023187">
    <property type="entry name" value="Tscrpt_reg_MarR-type_CS"/>
</dbReference>
<name>A0AAU9VEN7_9FIRM</name>
<dbReference type="EMBL" id="OW659477">
    <property type="protein sequence ID" value="CAH2760826.1"/>
    <property type="molecule type" value="Genomic_DNA"/>
</dbReference>
<evidence type="ECO:0000313" key="7">
    <source>
        <dbReference type="Proteomes" id="UP001154095"/>
    </source>
</evidence>
<dbReference type="InterPro" id="IPR036388">
    <property type="entry name" value="WH-like_DNA-bd_sf"/>
</dbReference>
<keyword evidence="3" id="KW-0804">Transcription</keyword>
<evidence type="ECO:0000256" key="2">
    <source>
        <dbReference type="ARBA" id="ARBA00023125"/>
    </source>
</evidence>
<dbReference type="SUPFAM" id="SSF46785">
    <property type="entry name" value="Winged helix' DNA-binding domain"/>
    <property type="match status" value="1"/>
</dbReference>
<dbReference type="PRINTS" id="PR00598">
    <property type="entry name" value="HTHMARR"/>
</dbReference>
<proteinExistence type="predicted"/>
<dbReference type="Gene3D" id="1.10.10.10">
    <property type="entry name" value="Winged helix-like DNA-binding domain superfamily/Winged helix DNA-binding domain"/>
    <property type="match status" value="1"/>
</dbReference>
<evidence type="ECO:0000313" key="5">
    <source>
        <dbReference type="EMBL" id="CAH2760826.1"/>
    </source>
</evidence>